<keyword evidence="11 13" id="KW-0742">SOS response</keyword>
<evidence type="ECO:0000259" key="14">
    <source>
        <dbReference type="Pfam" id="PF02463"/>
    </source>
</evidence>
<evidence type="ECO:0000256" key="11">
    <source>
        <dbReference type="ARBA" id="ARBA00023236"/>
    </source>
</evidence>
<dbReference type="GO" id="GO:0005737">
    <property type="term" value="C:cytoplasm"/>
    <property type="evidence" value="ECO:0007669"/>
    <property type="project" value="UniProtKB-SubCell"/>
</dbReference>
<dbReference type="InterPro" id="IPR042174">
    <property type="entry name" value="RecF_2"/>
</dbReference>
<dbReference type="Gene3D" id="3.40.50.300">
    <property type="entry name" value="P-loop containing nucleotide triphosphate hydrolases"/>
    <property type="match status" value="1"/>
</dbReference>
<evidence type="ECO:0000313" key="15">
    <source>
        <dbReference type="EMBL" id="NLT80022.1"/>
    </source>
</evidence>
<evidence type="ECO:0000256" key="1">
    <source>
        <dbReference type="ARBA" id="ARBA00004496"/>
    </source>
</evidence>
<dbReference type="Gene3D" id="1.20.1050.90">
    <property type="entry name" value="RecF/RecN/SMC, N-terminal domain"/>
    <property type="match status" value="1"/>
</dbReference>
<reference evidence="15" key="2">
    <citation type="submission" date="2020-01" db="EMBL/GenBank/DDBJ databases">
        <authorList>
            <person name="Campanaro S."/>
        </authorList>
    </citation>
    <scope>NUCLEOTIDE SEQUENCE</scope>
    <source>
        <strain evidence="15">AS01afH2WH_6</strain>
    </source>
</reference>
<dbReference type="SUPFAM" id="SSF52540">
    <property type="entry name" value="P-loop containing nucleoside triphosphate hydrolases"/>
    <property type="match status" value="1"/>
</dbReference>
<organism evidence="15 16">
    <name type="scientific">Bifidobacterium crudilactis</name>
    <dbReference type="NCBI Taxonomy" id="327277"/>
    <lineage>
        <taxon>Bacteria</taxon>
        <taxon>Bacillati</taxon>
        <taxon>Actinomycetota</taxon>
        <taxon>Actinomycetes</taxon>
        <taxon>Bifidobacteriales</taxon>
        <taxon>Bifidobacteriaceae</taxon>
        <taxon>Bifidobacterium</taxon>
    </lineage>
</organism>
<keyword evidence="5 13" id="KW-0235">DNA replication</keyword>
<keyword evidence="10 13" id="KW-0234">DNA repair</keyword>
<comment type="caution">
    <text evidence="15">The sequence shown here is derived from an EMBL/GenBank/DDBJ whole genome shotgun (WGS) entry which is preliminary data.</text>
</comment>
<evidence type="ECO:0000256" key="13">
    <source>
        <dbReference type="HAMAP-Rule" id="MF_00365"/>
    </source>
</evidence>
<dbReference type="GO" id="GO:0006302">
    <property type="term" value="P:double-strand break repair"/>
    <property type="evidence" value="ECO:0007669"/>
    <property type="project" value="TreeGrafter"/>
</dbReference>
<dbReference type="GO" id="GO:0000731">
    <property type="term" value="P:DNA synthesis involved in DNA repair"/>
    <property type="evidence" value="ECO:0007669"/>
    <property type="project" value="TreeGrafter"/>
</dbReference>
<evidence type="ECO:0000256" key="2">
    <source>
        <dbReference type="ARBA" id="ARBA00008016"/>
    </source>
</evidence>
<keyword evidence="6 13" id="KW-0547">Nucleotide-binding</keyword>
<dbReference type="HAMAP" id="MF_00365">
    <property type="entry name" value="RecF"/>
    <property type="match status" value="1"/>
</dbReference>
<proteinExistence type="inferred from homology"/>
<dbReference type="GO" id="GO:0006260">
    <property type="term" value="P:DNA replication"/>
    <property type="evidence" value="ECO:0007669"/>
    <property type="project" value="UniProtKB-UniRule"/>
</dbReference>
<dbReference type="InterPro" id="IPR003395">
    <property type="entry name" value="RecF/RecN/SMC_N"/>
</dbReference>
<dbReference type="Pfam" id="PF02463">
    <property type="entry name" value="SMC_N"/>
    <property type="match status" value="1"/>
</dbReference>
<dbReference type="GO" id="GO:0003697">
    <property type="term" value="F:single-stranded DNA binding"/>
    <property type="evidence" value="ECO:0007669"/>
    <property type="project" value="UniProtKB-UniRule"/>
</dbReference>
<keyword evidence="8 13" id="KW-0067">ATP-binding</keyword>
<dbReference type="EMBL" id="JAAXZR010000024">
    <property type="protein sequence ID" value="NLT80022.1"/>
    <property type="molecule type" value="Genomic_DNA"/>
</dbReference>
<feature type="domain" description="RecF/RecN/SMC N-terminal" evidence="14">
    <location>
        <begin position="2"/>
        <end position="348"/>
    </location>
</feature>
<evidence type="ECO:0000256" key="10">
    <source>
        <dbReference type="ARBA" id="ARBA00023204"/>
    </source>
</evidence>
<keyword evidence="4 13" id="KW-0963">Cytoplasm</keyword>
<dbReference type="NCBIfam" id="TIGR00611">
    <property type="entry name" value="recf"/>
    <property type="match status" value="1"/>
</dbReference>
<evidence type="ECO:0000256" key="6">
    <source>
        <dbReference type="ARBA" id="ARBA00022741"/>
    </source>
</evidence>
<reference evidence="15" key="1">
    <citation type="journal article" date="2020" name="Biotechnol. Biofuels">
        <title>New insights from the biogas microbiome by comprehensive genome-resolved metagenomics of nearly 1600 species originating from multiple anaerobic digesters.</title>
        <authorList>
            <person name="Campanaro S."/>
            <person name="Treu L."/>
            <person name="Rodriguez-R L.M."/>
            <person name="Kovalovszki A."/>
            <person name="Ziels R.M."/>
            <person name="Maus I."/>
            <person name="Zhu X."/>
            <person name="Kougias P.G."/>
            <person name="Basile A."/>
            <person name="Luo G."/>
            <person name="Schluter A."/>
            <person name="Konstantinidis K.T."/>
            <person name="Angelidaki I."/>
        </authorList>
    </citation>
    <scope>NUCLEOTIDE SEQUENCE</scope>
    <source>
        <strain evidence="15">AS01afH2WH_6</strain>
    </source>
</reference>
<evidence type="ECO:0000256" key="4">
    <source>
        <dbReference type="ARBA" id="ARBA00022490"/>
    </source>
</evidence>
<name>A0A971D069_9BIFI</name>
<evidence type="ECO:0000256" key="12">
    <source>
        <dbReference type="ARBA" id="ARBA00025401"/>
    </source>
</evidence>
<accession>A0A971D069</accession>
<keyword evidence="9 13" id="KW-0238">DNA-binding</keyword>
<dbReference type="InterPro" id="IPR018078">
    <property type="entry name" value="DNA-binding_RecF_CS"/>
</dbReference>
<dbReference type="AlphaFoldDB" id="A0A971D069"/>
<dbReference type="InterPro" id="IPR027417">
    <property type="entry name" value="P-loop_NTPase"/>
</dbReference>
<comment type="similarity">
    <text evidence="2 13">Belongs to the RecF family.</text>
</comment>
<comment type="subcellular location">
    <subcellularLocation>
        <location evidence="1 13">Cytoplasm</location>
    </subcellularLocation>
</comment>
<evidence type="ECO:0000256" key="7">
    <source>
        <dbReference type="ARBA" id="ARBA00022763"/>
    </source>
</evidence>
<dbReference type="PANTHER" id="PTHR32182:SF0">
    <property type="entry name" value="DNA REPLICATION AND REPAIR PROTEIN RECF"/>
    <property type="match status" value="1"/>
</dbReference>
<feature type="binding site" evidence="13">
    <location>
        <begin position="30"/>
        <end position="37"/>
    </location>
    <ligand>
        <name>ATP</name>
        <dbReference type="ChEBI" id="CHEBI:30616"/>
    </ligand>
</feature>
<dbReference type="PANTHER" id="PTHR32182">
    <property type="entry name" value="DNA REPLICATION AND REPAIR PROTEIN RECF"/>
    <property type="match status" value="1"/>
</dbReference>
<protein>
    <recommendedName>
        <fullName evidence="3 13">DNA replication and repair protein RecF</fullName>
    </recommendedName>
</protein>
<dbReference type="GO" id="GO:0005524">
    <property type="term" value="F:ATP binding"/>
    <property type="evidence" value="ECO:0007669"/>
    <property type="project" value="UniProtKB-UniRule"/>
</dbReference>
<dbReference type="GO" id="GO:0009432">
    <property type="term" value="P:SOS response"/>
    <property type="evidence" value="ECO:0007669"/>
    <property type="project" value="UniProtKB-UniRule"/>
</dbReference>
<evidence type="ECO:0000256" key="5">
    <source>
        <dbReference type="ARBA" id="ARBA00022705"/>
    </source>
</evidence>
<dbReference type="Proteomes" id="UP000767327">
    <property type="component" value="Unassembled WGS sequence"/>
</dbReference>
<dbReference type="InterPro" id="IPR001238">
    <property type="entry name" value="DNA-binding_RecF"/>
</dbReference>
<evidence type="ECO:0000256" key="8">
    <source>
        <dbReference type="ARBA" id="ARBA00022840"/>
    </source>
</evidence>
<gene>
    <name evidence="13 15" type="primary">recF</name>
    <name evidence="15" type="ORF">GXW98_07055</name>
</gene>
<keyword evidence="7 13" id="KW-0227">DNA damage</keyword>
<sequence length="399" mass="44310">MYISRLAVDHYRSWDNCVVDLEPGVNILQGRNGLGKTNLVEAVEVLSTGSSHRVSTSAPLVHIGDTSATIRANVHHRESSETLEFTVATRGANRGRVDSGPSLYARDVIGRLNCVVFAPDDQRLVSSDPAQRRSFIDQACSQLNPMYAELLQRSRHIAKQRVALLKQLSQQPQVSEQSAALSGLEIWTGQFIDVGVQLTKERAELISDLQEEFAHAYSSLAGQGNQARLDYQPSFSEVLDNDDPRTAISEHYQRLYAGEVSRGQNLIGPHRDDMLFRLNGMNAREYASNGEMWTLALALKLALFTLMKRRLGTTPVVILDDVFAQLDESRRAQILAFASTQEQVLITVAAESDVPGLLEVREGQNGSGGVHLIDVQQLVDRQHNDDYEMLLKEQMKGTE</sequence>
<evidence type="ECO:0000256" key="3">
    <source>
        <dbReference type="ARBA" id="ARBA00020170"/>
    </source>
</evidence>
<evidence type="ECO:0000313" key="16">
    <source>
        <dbReference type="Proteomes" id="UP000767327"/>
    </source>
</evidence>
<dbReference type="PROSITE" id="PS00617">
    <property type="entry name" value="RECF_1"/>
    <property type="match status" value="1"/>
</dbReference>
<dbReference type="RefSeq" id="WP_273174099.1">
    <property type="nucleotide sequence ID" value="NZ_JAAXZR010000024.1"/>
</dbReference>
<comment type="function">
    <text evidence="12 13">The RecF protein is involved in DNA metabolism; it is required for DNA replication and normal SOS inducibility. RecF binds preferentially to single-stranded, linear DNA. It also seems to bind ATP.</text>
</comment>
<evidence type="ECO:0000256" key="9">
    <source>
        <dbReference type="ARBA" id="ARBA00023125"/>
    </source>
</evidence>